<reference evidence="2 4" key="1">
    <citation type="submission" date="2008-03" db="EMBL/GenBank/DDBJ databases">
        <title>Annotation of Ixodes scapularis.</title>
        <authorList>
            <consortium name="Ixodes scapularis Genome Project Consortium"/>
            <person name="Caler E."/>
            <person name="Hannick L.I."/>
            <person name="Bidwell S."/>
            <person name="Joardar V."/>
            <person name="Thiagarajan M."/>
            <person name="Amedeo P."/>
            <person name="Galinsky K.J."/>
            <person name="Schobel S."/>
            <person name="Inman J."/>
            <person name="Hostetler J."/>
            <person name="Miller J."/>
            <person name="Hammond M."/>
            <person name="Megy K."/>
            <person name="Lawson D."/>
            <person name="Kodira C."/>
            <person name="Sutton G."/>
            <person name="Meyer J."/>
            <person name="Hill C.A."/>
            <person name="Birren B."/>
            <person name="Nene V."/>
            <person name="Collins F."/>
            <person name="Alarcon-Chaidez F."/>
            <person name="Wikel S."/>
            <person name="Strausberg R."/>
        </authorList>
    </citation>
    <scope>NUCLEOTIDE SEQUENCE [LARGE SCALE GENOMIC DNA]</scope>
    <source>
        <strain evidence="4">Wikel</strain>
        <strain evidence="2">Wikel colony</strain>
    </source>
</reference>
<evidence type="ECO:0000313" key="3">
    <source>
        <dbReference type="EnsemblMetazoa" id="ISCW005333-PA"/>
    </source>
</evidence>
<name>B7PQN1_IXOSC</name>
<dbReference type="Proteomes" id="UP000001555">
    <property type="component" value="Unassembled WGS sequence"/>
</dbReference>
<dbReference type="STRING" id="6945.B7PQN1"/>
<dbReference type="Gene3D" id="3.40.50.1820">
    <property type="entry name" value="alpha/beta hydrolase"/>
    <property type="match status" value="1"/>
</dbReference>
<dbReference type="InterPro" id="IPR006693">
    <property type="entry name" value="AB_hydrolase_lipase"/>
</dbReference>
<proteinExistence type="predicted"/>
<dbReference type="GO" id="GO:0004806">
    <property type="term" value="F:triacylglycerol lipase activity"/>
    <property type="evidence" value="ECO:0007669"/>
    <property type="project" value="UniProtKB-EC"/>
</dbReference>
<evidence type="ECO:0000259" key="1">
    <source>
        <dbReference type="Pfam" id="PF04083"/>
    </source>
</evidence>
<accession>B7PQN1</accession>
<dbReference type="EMBL" id="DS766407">
    <property type="protein sequence ID" value="EEC08903.1"/>
    <property type="molecule type" value="Genomic_DNA"/>
</dbReference>
<dbReference type="GO" id="GO:0016298">
    <property type="term" value="F:lipase activity"/>
    <property type="evidence" value="ECO:0000318"/>
    <property type="project" value="GO_Central"/>
</dbReference>
<organism>
    <name type="scientific">Ixodes scapularis</name>
    <name type="common">Black-legged tick</name>
    <name type="synonym">Deer tick</name>
    <dbReference type="NCBI Taxonomy" id="6945"/>
    <lineage>
        <taxon>Eukaryota</taxon>
        <taxon>Metazoa</taxon>
        <taxon>Ecdysozoa</taxon>
        <taxon>Arthropoda</taxon>
        <taxon>Chelicerata</taxon>
        <taxon>Arachnida</taxon>
        <taxon>Acari</taxon>
        <taxon>Parasitiformes</taxon>
        <taxon>Ixodida</taxon>
        <taxon>Ixodoidea</taxon>
        <taxon>Ixodidae</taxon>
        <taxon>Ixodinae</taxon>
        <taxon>Ixodes</taxon>
    </lineage>
</organism>
<keyword evidence="2" id="KW-0378">Hydrolase</keyword>
<dbReference type="FunFam" id="3.40.50.1820:FF:000649">
    <property type="entry name" value="Lipase A, lysosomal acid, cholesterol esterase, putative"/>
    <property type="match status" value="1"/>
</dbReference>
<dbReference type="InterPro" id="IPR029058">
    <property type="entry name" value="AB_hydrolase_fold"/>
</dbReference>
<feature type="non-terminal residue" evidence="2">
    <location>
        <position position="1"/>
    </location>
</feature>
<reference evidence="3" key="2">
    <citation type="submission" date="2020-05" db="UniProtKB">
        <authorList>
            <consortium name="EnsemblMetazoa"/>
        </authorList>
    </citation>
    <scope>IDENTIFICATION</scope>
    <source>
        <strain evidence="3">wikel</strain>
    </source>
</reference>
<sequence>HSFTNTNLSQCKIRFQSELIATKGYPVEEYEAITSDGYVIGIQRIPRGKNENPDPLLTNKTTILLQHGMLGASSDFVFNFPDQSMGFLLADAGYDVWLGNTRGNIYASNINLARDDRQFWDFSIDEMASEDLPSIIDTILKKTGKEKLQYVGWSQGALQMFALLSEKPEYNKKVT</sequence>
<dbReference type="PANTHER" id="PTHR11005">
    <property type="entry name" value="LYSOSOMAL ACID LIPASE-RELATED"/>
    <property type="match status" value="1"/>
</dbReference>
<protein>
    <submittedName>
        <fullName evidence="2 3">Lipase A, lysosomal acid, cholesterol esterase, putative</fullName>
        <ecNumber evidence="2">3.1.1.3</ecNumber>
    </submittedName>
</protein>
<dbReference type="EnsemblMetazoa" id="ISCW005333-RA">
    <property type="protein sequence ID" value="ISCW005333-PA"/>
    <property type="gene ID" value="ISCW005333"/>
</dbReference>
<evidence type="ECO:0000313" key="2">
    <source>
        <dbReference type="EMBL" id="EEC08903.1"/>
    </source>
</evidence>
<keyword evidence="4" id="KW-1185">Reference proteome</keyword>
<dbReference type="EC" id="3.1.1.3" evidence="2"/>
<dbReference type="PaxDb" id="6945-B7PQN1"/>
<dbReference type="OrthoDB" id="6434424at2759"/>
<dbReference type="VEuPathDB" id="VectorBase:ISCI005333"/>
<gene>
    <name evidence="2" type="ORF">IscW_ISCW005333</name>
</gene>
<dbReference type="GO" id="GO:0006629">
    <property type="term" value="P:lipid metabolic process"/>
    <property type="evidence" value="ECO:0000318"/>
    <property type="project" value="GO_Central"/>
</dbReference>
<evidence type="ECO:0000313" key="4">
    <source>
        <dbReference type="Proteomes" id="UP000001555"/>
    </source>
</evidence>
<dbReference type="HOGENOM" id="CLU_1536291_0_0_1"/>
<dbReference type="Pfam" id="PF04083">
    <property type="entry name" value="Abhydro_lipase"/>
    <property type="match status" value="1"/>
</dbReference>
<dbReference type="EMBL" id="ABJB010009040">
    <property type="status" value="NOT_ANNOTATED_CDS"/>
    <property type="molecule type" value="Genomic_DNA"/>
</dbReference>
<feature type="domain" description="Partial AB-hydrolase lipase" evidence="1">
    <location>
        <begin position="17"/>
        <end position="79"/>
    </location>
</feature>
<dbReference type="SUPFAM" id="SSF53474">
    <property type="entry name" value="alpha/beta-Hydrolases"/>
    <property type="match status" value="1"/>
</dbReference>
<dbReference type="AlphaFoldDB" id="B7PQN1"/>
<dbReference type="VEuPathDB" id="VectorBase:ISCW005333"/>
<dbReference type="VEuPathDB" id="VectorBase:ISCP_007009"/>